<proteinExistence type="inferred from homology"/>
<comment type="caution">
    <text evidence="14">The sequence shown here is derived from an EMBL/GenBank/DDBJ whole genome shotgun (WGS) entry which is preliminary data.</text>
</comment>
<dbReference type="AlphaFoldDB" id="A0AA38BNK2"/>
<dbReference type="InterPro" id="IPR011009">
    <property type="entry name" value="Kinase-like_dom_sf"/>
</dbReference>
<keyword evidence="5 10" id="KW-0547">Nucleotide-binding</keyword>
<feature type="domain" description="Protein kinase" evidence="13">
    <location>
        <begin position="39"/>
        <end position="371"/>
    </location>
</feature>
<dbReference type="Gene3D" id="1.10.510.10">
    <property type="entry name" value="Transferase(Phosphotransferase) domain 1"/>
    <property type="match status" value="1"/>
</dbReference>
<dbReference type="InterPro" id="IPR017441">
    <property type="entry name" value="Protein_kinase_ATP_BS"/>
</dbReference>
<dbReference type="GO" id="GO:0005524">
    <property type="term" value="F:ATP binding"/>
    <property type="evidence" value="ECO:0007669"/>
    <property type="project" value="UniProtKB-UniRule"/>
</dbReference>
<comment type="catalytic activity">
    <reaction evidence="8">
        <text>L-threonyl-[protein] + ATP = O-phospho-L-threonyl-[protein] + ADP + H(+)</text>
        <dbReference type="Rhea" id="RHEA:46608"/>
        <dbReference type="Rhea" id="RHEA-COMP:11060"/>
        <dbReference type="Rhea" id="RHEA-COMP:11605"/>
        <dbReference type="ChEBI" id="CHEBI:15378"/>
        <dbReference type="ChEBI" id="CHEBI:30013"/>
        <dbReference type="ChEBI" id="CHEBI:30616"/>
        <dbReference type="ChEBI" id="CHEBI:61977"/>
        <dbReference type="ChEBI" id="CHEBI:456216"/>
        <dbReference type="EC" id="2.7.11.1"/>
    </reaction>
</comment>
<accession>A0AA38BNK2</accession>
<dbReference type="PROSITE" id="PS00107">
    <property type="entry name" value="PROTEIN_KINASE_ATP"/>
    <property type="match status" value="1"/>
</dbReference>
<dbReference type="EC" id="2.7.11.1" evidence="2"/>
<dbReference type="Proteomes" id="UP000824469">
    <property type="component" value="Unassembled WGS sequence"/>
</dbReference>
<evidence type="ECO:0000256" key="3">
    <source>
        <dbReference type="ARBA" id="ARBA00022527"/>
    </source>
</evidence>
<reference evidence="14 15" key="1">
    <citation type="journal article" date="2021" name="Nat. Plants">
        <title>The Taxus genome provides insights into paclitaxel biosynthesis.</title>
        <authorList>
            <person name="Xiong X."/>
            <person name="Gou J."/>
            <person name="Liao Q."/>
            <person name="Li Y."/>
            <person name="Zhou Q."/>
            <person name="Bi G."/>
            <person name="Li C."/>
            <person name="Du R."/>
            <person name="Wang X."/>
            <person name="Sun T."/>
            <person name="Guo L."/>
            <person name="Liang H."/>
            <person name="Lu P."/>
            <person name="Wu Y."/>
            <person name="Zhang Z."/>
            <person name="Ro D.K."/>
            <person name="Shang Y."/>
            <person name="Huang S."/>
            <person name="Yan J."/>
        </authorList>
    </citation>
    <scope>NUCLEOTIDE SEQUENCE [LARGE SCALE GENOMIC DNA]</scope>
    <source>
        <strain evidence="14">Ta-2019</strain>
    </source>
</reference>
<dbReference type="EMBL" id="JAHRHJ020003813">
    <property type="protein sequence ID" value="KAH9288080.1"/>
    <property type="molecule type" value="Genomic_DNA"/>
</dbReference>
<keyword evidence="3 11" id="KW-0723">Serine/threonine-protein kinase</keyword>
<evidence type="ECO:0000256" key="12">
    <source>
        <dbReference type="SAM" id="MobiDB-lite"/>
    </source>
</evidence>
<organism evidence="14 15">
    <name type="scientific">Taxus chinensis</name>
    <name type="common">Chinese yew</name>
    <name type="synonym">Taxus wallichiana var. chinensis</name>
    <dbReference type="NCBI Taxonomy" id="29808"/>
    <lineage>
        <taxon>Eukaryota</taxon>
        <taxon>Viridiplantae</taxon>
        <taxon>Streptophyta</taxon>
        <taxon>Embryophyta</taxon>
        <taxon>Tracheophyta</taxon>
        <taxon>Spermatophyta</taxon>
        <taxon>Pinopsida</taxon>
        <taxon>Pinidae</taxon>
        <taxon>Conifers II</taxon>
        <taxon>Cupressales</taxon>
        <taxon>Taxaceae</taxon>
        <taxon>Taxus</taxon>
    </lineage>
</organism>
<evidence type="ECO:0000259" key="13">
    <source>
        <dbReference type="PROSITE" id="PS50011"/>
    </source>
</evidence>
<dbReference type="OMA" id="MNASAMI"/>
<dbReference type="PROSITE" id="PS00108">
    <property type="entry name" value="PROTEIN_KINASE_ST"/>
    <property type="match status" value="1"/>
</dbReference>
<dbReference type="Pfam" id="PF00069">
    <property type="entry name" value="Pkinase"/>
    <property type="match status" value="2"/>
</dbReference>
<dbReference type="FunFam" id="1.10.510.10:FF:000312">
    <property type="entry name" value="Serine/threonine-protein kinase OXI1"/>
    <property type="match status" value="1"/>
</dbReference>
<dbReference type="FunFam" id="1.10.510.10:FF:000294">
    <property type="entry name" value="Serine/threonine-protein kinase OXI1"/>
    <property type="match status" value="1"/>
</dbReference>
<feature type="region of interest" description="Disordered" evidence="12">
    <location>
        <begin position="227"/>
        <end position="250"/>
    </location>
</feature>
<protein>
    <recommendedName>
        <fullName evidence="2">non-specific serine/threonine protein kinase</fullName>
        <ecNumber evidence="2">2.7.11.1</ecNumber>
    </recommendedName>
</protein>
<evidence type="ECO:0000256" key="11">
    <source>
        <dbReference type="RuleBase" id="RU000304"/>
    </source>
</evidence>
<keyword evidence="7 10" id="KW-0067">ATP-binding</keyword>
<feature type="binding site" evidence="10">
    <location>
        <position position="77"/>
    </location>
    <ligand>
        <name>ATP</name>
        <dbReference type="ChEBI" id="CHEBI:30616"/>
    </ligand>
</feature>
<keyword evidence="4" id="KW-0808">Transferase</keyword>
<evidence type="ECO:0000256" key="1">
    <source>
        <dbReference type="ARBA" id="ARBA00009903"/>
    </source>
</evidence>
<dbReference type="Gene3D" id="3.30.200.20">
    <property type="entry name" value="Phosphorylase Kinase, domain 1"/>
    <property type="match status" value="1"/>
</dbReference>
<evidence type="ECO:0000256" key="6">
    <source>
        <dbReference type="ARBA" id="ARBA00022777"/>
    </source>
</evidence>
<sequence length="414" mass="47599">MPPYTELQEIRRGGSEIDLLVLHEMDNWSIISAESVEEFKPIRPLGHGDMGIVFLAMHIHSGKPVAMKVIDKETVKKKRSYKRAWMEREILSRLDHPFLPKLFAKFESKNHSYLLMSYCSGGDLNVLRQRQDNNRFSESAARFYAAEVILALEYLHQHGILYRDLKPENILVQANGHIMLTDFDLSLINSNFQKPKSRSFREDQKTTKTSSSWPLLAKLKPIGTTTCMDSIPSTPKREEHGRTMSRSSSLRENNKNTWLDDIKKRSFYEQSHSFVGTEEYVAPEVLWGTGHGFAVDWWAFGILLYEMVYGKTPFKGSTRKDTFYNVLCKEPGLSGPWSPLKDLLQHLLVKEPSCRLGSKNGAQEIKNHEFFDGVKWDELEFVSRPPFVPPPFGFDNSQGVLDDNQEMKGKIETF</sequence>
<evidence type="ECO:0000256" key="8">
    <source>
        <dbReference type="ARBA" id="ARBA00047899"/>
    </source>
</evidence>
<dbReference type="InterPro" id="IPR000719">
    <property type="entry name" value="Prot_kinase_dom"/>
</dbReference>
<evidence type="ECO:0000256" key="9">
    <source>
        <dbReference type="ARBA" id="ARBA00048679"/>
    </source>
</evidence>
<evidence type="ECO:0000313" key="15">
    <source>
        <dbReference type="Proteomes" id="UP000824469"/>
    </source>
</evidence>
<name>A0AA38BNK2_TAXCH</name>
<evidence type="ECO:0000256" key="7">
    <source>
        <dbReference type="ARBA" id="ARBA00022840"/>
    </source>
</evidence>
<dbReference type="InterPro" id="IPR008271">
    <property type="entry name" value="Ser/Thr_kinase_AS"/>
</dbReference>
<gene>
    <name evidence="14" type="ORF">KI387_032197</name>
</gene>
<evidence type="ECO:0000256" key="10">
    <source>
        <dbReference type="PROSITE-ProRule" id="PRU10141"/>
    </source>
</evidence>
<evidence type="ECO:0000256" key="5">
    <source>
        <dbReference type="ARBA" id="ARBA00022741"/>
    </source>
</evidence>
<dbReference type="PANTHER" id="PTHR45637">
    <property type="entry name" value="FLIPPASE KINASE 1-RELATED"/>
    <property type="match status" value="1"/>
</dbReference>
<comment type="catalytic activity">
    <reaction evidence="9">
        <text>L-seryl-[protein] + ATP = O-phospho-L-seryl-[protein] + ADP + H(+)</text>
        <dbReference type="Rhea" id="RHEA:17989"/>
        <dbReference type="Rhea" id="RHEA-COMP:9863"/>
        <dbReference type="Rhea" id="RHEA-COMP:11604"/>
        <dbReference type="ChEBI" id="CHEBI:15378"/>
        <dbReference type="ChEBI" id="CHEBI:29999"/>
        <dbReference type="ChEBI" id="CHEBI:30616"/>
        <dbReference type="ChEBI" id="CHEBI:83421"/>
        <dbReference type="ChEBI" id="CHEBI:456216"/>
        <dbReference type="EC" id="2.7.11.1"/>
    </reaction>
</comment>
<evidence type="ECO:0000313" key="14">
    <source>
        <dbReference type="EMBL" id="KAH9288080.1"/>
    </source>
</evidence>
<evidence type="ECO:0000256" key="2">
    <source>
        <dbReference type="ARBA" id="ARBA00012513"/>
    </source>
</evidence>
<keyword evidence="15" id="KW-1185">Reference proteome</keyword>
<keyword evidence="6" id="KW-0418">Kinase</keyword>
<evidence type="ECO:0000256" key="4">
    <source>
        <dbReference type="ARBA" id="ARBA00022679"/>
    </source>
</evidence>
<comment type="similarity">
    <text evidence="1">Belongs to the protein kinase superfamily. AGC Ser/Thr protein kinase family.</text>
</comment>
<dbReference type="SUPFAM" id="SSF56112">
    <property type="entry name" value="Protein kinase-like (PK-like)"/>
    <property type="match status" value="1"/>
</dbReference>
<dbReference type="GO" id="GO:0004674">
    <property type="term" value="F:protein serine/threonine kinase activity"/>
    <property type="evidence" value="ECO:0007669"/>
    <property type="project" value="UniProtKB-KW"/>
</dbReference>
<dbReference type="PROSITE" id="PS50011">
    <property type="entry name" value="PROTEIN_KINASE_DOM"/>
    <property type="match status" value="1"/>
</dbReference>
<dbReference type="SMART" id="SM00220">
    <property type="entry name" value="S_TKc"/>
    <property type="match status" value="1"/>
</dbReference>